<keyword evidence="1 2" id="KW-0597">Phosphoprotein</keyword>
<evidence type="ECO:0000256" key="1">
    <source>
        <dbReference type="ARBA" id="ARBA00022553"/>
    </source>
</evidence>
<dbReference type="SMART" id="SM00448">
    <property type="entry name" value="REC"/>
    <property type="match status" value="1"/>
</dbReference>
<evidence type="ECO:0000313" key="5">
    <source>
        <dbReference type="Proteomes" id="UP000484255"/>
    </source>
</evidence>
<dbReference type="RefSeq" id="WP_163459959.1">
    <property type="nucleotide sequence ID" value="NZ_JAAGOH010000054.1"/>
</dbReference>
<evidence type="ECO:0000256" key="2">
    <source>
        <dbReference type="PROSITE-ProRule" id="PRU00169"/>
    </source>
</evidence>
<proteinExistence type="predicted"/>
<evidence type="ECO:0000259" key="3">
    <source>
        <dbReference type="PROSITE" id="PS50110"/>
    </source>
</evidence>
<dbReference type="Gene3D" id="3.40.50.2300">
    <property type="match status" value="1"/>
</dbReference>
<dbReference type="PANTHER" id="PTHR44591">
    <property type="entry name" value="STRESS RESPONSE REGULATOR PROTEIN 1"/>
    <property type="match status" value="1"/>
</dbReference>
<accession>A0A7C9PK48</accession>
<dbReference type="Pfam" id="PF00072">
    <property type="entry name" value="Response_reg"/>
    <property type="match status" value="1"/>
</dbReference>
<evidence type="ECO:0000313" key="4">
    <source>
        <dbReference type="EMBL" id="NDY93933.1"/>
    </source>
</evidence>
<dbReference type="PANTHER" id="PTHR44591:SF3">
    <property type="entry name" value="RESPONSE REGULATORY DOMAIN-CONTAINING PROTEIN"/>
    <property type="match status" value="1"/>
</dbReference>
<comment type="caution">
    <text evidence="4">The sequence shown here is derived from an EMBL/GenBank/DDBJ whole genome shotgun (WGS) entry which is preliminary data.</text>
</comment>
<dbReference type="Proteomes" id="UP000484255">
    <property type="component" value="Unassembled WGS sequence"/>
</dbReference>
<sequence length="387" mass="41004">MPETLMPAAPAPTAAPTPDAAPVAAPALLLADSPADAAQLVSLLQAELSDAWVLTDPAAVPDPAQAPVPGLWLLACRRLADVRPVLARLGRGGEPATLAPGAARVAGPRVLLLCHKEALAEAFEACRLGQADDYAQVWPMPMDGYRPRLAVRQLLGQARWQLQVQTHCHDHWRAHWRGHWERQTQALAQQAPPLAALARQVDQAAAQGQALVEGSAQALAAHDPALAGLVQPVQDWARRLPEQFAPQVQAAQAVQALAQAAPSVLVVDDDPFQLRLLRTVLAGWPLRLRGAASGAEALAAAAEQAPDLVFMDIEMPGMDGIQTVRGLRAQPGMARVPVLMLTGQGDKARVVQSLQAGASGFIVKPFTRKVLHDLLARHLPQVPAPPG</sequence>
<dbReference type="InterPro" id="IPR050595">
    <property type="entry name" value="Bact_response_regulator"/>
</dbReference>
<dbReference type="InterPro" id="IPR011006">
    <property type="entry name" value="CheY-like_superfamily"/>
</dbReference>
<reference evidence="4 5" key="1">
    <citation type="submission" date="2020-02" db="EMBL/GenBank/DDBJ databases">
        <title>Ideonella bacterium strain TBM-1.</title>
        <authorList>
            <person name="Chen W.-M."/>
        </authorList>
    </citation>
    <scope>NUCLEOTIDE SEQUENCE [LARGE SCALE GENOMIC DNA]</scope>
    <source>
        <strain evidence="4 5">TBM-1</strain>
    </source>
</reference>
<name>A0A7C9PK48_9BURK</name>
<dbReference type="AlphaFoldDB" id="A0A7C9PK48"/>
<dbReference type="GO" id="GO:0000160">
    <property type="term" value="P:phosphorelay signal transduction system"/>
    <property type="evidence" value="ECO:0007669"/>
    <property type="project" value="InterPro"/>
</dbReference>
<feature type="modified residue" description="4-aspartylphosphate" evidence="2">
    <location>
        <position position="312"/>
    </location>
</feature>
<dbReference type="SUPFAM" id="SSF52172">
    <property type="entry name" value="CheY-like"/>
    <property type="match status" value="1"/>
</dbReference>
<dbReference type="EMBL" id="JAAGOH010000054">
    <property type="protein sequence ID" value="NDY93933.1"/>
    <property type="molecule type" value="Genomic_DNA"/>
</dbReference>
<organism evidence="4 5">
    <name type="scientific">Ideonella livida</name>
    <dbReference type="NCBI Taxonomy" id="2707176"/>
    <lineage>
        <taxon>Bacteria</taxon>
        <taxon>Pseudomonadati</taxon>
        <taxon>Pseudomonadota</taxon>
        <taxon>Betaproteobacteria</taxon>
        <taxon>Burkholderiales</taxon>
        <taxon>Sphaerotilaceae</taxon>
        <taxon>Ideonella</taxon>
    </lineage>
</organism>
<keyword evidence="5" id="KW-1185">Reference proteome</keyword>
<protein>
    <submittedName>
        <fullName evidence="4">Response regulator</fullName>
    </submittedName>
</protein>
<feature type="domain" description="Response regulatory" evidence="3">
    <location>
        <begin position="263"/>
        <end position="379"/>
    </location>
</feature>
<gene>
    <name evidence="4" type="ORF">G3A44_22330</name>
</gene>
<dbReference type="PROSITE" id="PS50110">
    <property type="entry name" value="RESPONSE_REGULATORY"/>
    <property type="match status" value="1"/>
</dbReference>
<dbReference type="InterPro" id="IPR001789">
    <property type="entry name" value="Sig_transdc_resp-reg_receiver"/>
</dbReference>